<organism evidence="1 2">
    <name type="scientific">Gymnopilus junonius</name>
    <name type="common">Spectacular rustgill mushroom</name>
    <name type="synonym">Gymnopilus spectabilis subsp. junonius</name>
    <dbReference type="NCBI Taxonomy" id="109634"/>
    <lineage>
        <taxon>Eukaryota</taxon>
        <taxon>Fungi</taxon>
        <taxon>Dikarya</taxon>
        <taxon>Basidiomycota</taxon>
        <taxon>Agaricomycotina</taxon>
        <taxon>Agaricomycetes</taxon>
        <taxon>Agaricomycetidae</taxon>
        <taxon>Agaricales</taxon>
        <taxon>Agaricineae</taxon>
        <taxon>Hymenogastraceae</taxon>
        <taxon>Gymnopilus</taxon>
    </lineage>
</organism>
<dbReference type="AlphaFoldDB" id="A0A9P5NCW3"/>
<dbReference type="Proteomes" id="UP000724874">
    <property type="component" value="Unassembled WGS sequence"/>
</dbReference>
<comment type="caution">
    <text evidence="1">The sequence shown here is derived from an EMBL/GenBank/DDBJ whole genome shotgun (WGS) entry which is preliminary data.</text>
</comment>
<reference evidence="1" key="1">
    <citation type="submission" date="2020-11" db="EMBL/GenBank/DDBJ databases">
        <authorList>
            <consortium name="DOE Joint Genome Institute"/>
            <person name="Ahrendt S."/>
            <person name="Riley R."/>
            <person name="Andreopoulos W."/>
            <person name="LaButti K."/>
            <person name="Pangilinan J."/>
            <person name="Ruiz-duenas F.J."/>
            <person name="Barrasa J.M."/>
            <person name="Sanchez-Garcia M."/>
            <person name="Camarero S."/>
            <person name="Miyauchi S."/>
            <person name="Serrano A."/>
            <person name="Linde D."/>
            <person name="Babiker R."/>
            <person name="Drula E."/>
            <person name="Ayuso-Fernandez I."/>
            <person name="Pacheco R."/>
            <person name="Padilla G."/>
            <person name="Ferreira P."/>
            <person name="Barriuso J."/>
            <person name="Kellner H."/>
            <person name="Castanera R."/>
            <person name="Alfaro M."/>
            <person name="Ramirez L."/>
            <person name="Pisabarro A.G."/>
            <person name="Kuo A."/>
            <person name="Tritt A."/>
            <person name="Lipzen A."/>
            <person name="He G."/>
            <person name="Yan M."/>
            <person name="Ng V."/>
            <person name="Cullen D."/>
            <person name="Martin F."/>
            <person name="Rosso M.-N."/>
            <person name="Henrissat B."/>
            <person name="Hibbett D."/>
            <person name="Martinez A.T."/>
            <person name="Grigoriev I.V."/>
        </authorList>
    </citation>
    <scope>NUCLEOTIDE SEQUENCE</scope>
    <source>
        <strain evidence="1">AH 44721</strain>
    </source>
</reference>
<accession>A0A9P5NCW3</accession>
<sequence length="129" mass="14806">MSAPASQLRLTFRILASHYYRLPKRDFEILQATVSRQACDVREALDRAGRIGKAVIIMTRLKYSPSGTDAKPHYTGRVFYGKKYTGGIHLYEPGIYNTPAVFVSVEKERHKKWKKVPFQDALNRSVDLF</sequence>
<evidence type="ECO:0000313" key="2">
    <source>
        <dbReference type="Proteomes" id="UP000724874"/>
    </source>
</evidence>
<gene>
    <name evidence="1" type="ORF">CPB84DRAFT_1752428</name>
</gene>
<protein>
    <submittedName>
        <fullName evidence="1">Uncharacterized protein</fullName>
    </submittedName>
</protein>
<keyword evidence="2" id="KW-1185">Reference proteome</keyword>
<proteinExistence type="predicted"/>
<dbReference type="EMBL" id="JADNYJ010000183">
    <property type="protein sequence ID" value="KAF8876359.1"/>
    <property type="molecule type" value="Genomic_DNA"/>
</dbReference>
<evidence type="ECO:0000313" key="1">
    <source>
        <dbReference type="EMBL" id="KAF8876359.1"/>
    </source>
</evidence>
<name>A0A9P5NCW3_GYMJU</name>